<gene>
    <name evidence="2" type="ORF">P875_00108939</name>
</gene>
<sequence>MMQSSKSVGFDENRYRNEVLLVSSEEDERSQEQTLVEEARKLGLKVPEVEIVASLAASIASGMVDLSSPILSSAGSSTDRNSVCEVPPSTEIPPLDQIASSFSEFNLSDHAKCGSTRSIASLSTRPTSYSSSEGKLAHGTDGIALRKSGHRSSFLSVASSEKKERRKSTLKSAIDKIHFRKRRSPSTVLLPPAAQITVAKGEGGVDKYYVESKINEPLGHDGADEESPVLRLEIPVFDNESVRRSLENADLRQMRESQKMEKNRHMTFQDAFMSELRRNHQIIVADRLASNKRSEEEKREKNIADASRMEERQLAVEMDQVREFERAKMNSRTRIKYMEGYFSNASPPPSPGSASGSEISPPPIRKYTPQHKAQLAQEYHDHESMDRLHEAKIKVLRDRQELKLQEVIARMEKELDDLIDKHALEFANLQRDHQLEEASALQTFEAKKTRLRHRWNLEEAILRKKLEVQHDQPYGPLPPLSFSDCRYETRDSAISVSEENPTSVSGDEELVHRKRGEPLL</sequence>
<proteinExistence type="predicted"/>
<dbReference type="AlphaFoldDB" id="A0A0F0IJA9"/>
<dbReference type="EMBL" id="JZEE01000159">
    <property type="protein sequence ID" value="KJK67790.1"/>
    <property type="molecule type" value="Genomic_DNA"/>
</dbReference>
<protein>
    <submittedName>
        <fullName evidence="2">Uncharacterized protein</fullName>
    </submittedName>
</protein>
<evidence type="ECO:0000313" key="3">
    <source>
        <dbReference type="Proteomes" id="UP000033540"/>
    </source>
</evidence>
<dbReference type="OrthoDB" id="9977870at2759"/>
<feature type="compositionally biased region" description="Polar residues" evidence="1">
    <location>
        <begin position="492"/>
        <end position="505"/>
    </location>
</feature>
<name>A0A0F0IJA9_ASPPU</name>
<dbReference type="Proteomes" id="UP000033540">
    <property type="component" value="Unassembled WGS sequence"/>
</dbReference>
<accession>A0A0F0IJA9</accession>
<dbReference type="STRING" id="1403190.A0A0F0IJA9"/>
<reference evidence="2 3" key="1">
    <citation type="submission" date="2015-02" db="EMBL/GenBank/DDBJ databases">
        <title>Draft genome sequence of Aspergillus parasiticus SU-1.</title>
        <authorList>
            <person name="Yu J."/>
            <person name="Fedorova N."/>
            <person name="Yin Y."/>
            <person name="Losada L."/>
            <person name="Zafar N."/>
            <person name="Taujale R."/>
            <person name="Ehrlich K.C."/>
            <person name="Bhatnagar D."/>
            <person name="Cleveland T.E."/>
            <person name="Bennett J.W."/>
            <person name="Nierman W.C."/>
        </authorList>
    </citation>
    <scope>NUCLEOTIDE SEQUENCE [LARGE SCALE GENOMIC DNA]</scope>
    <source>
        <strain evidence="3">ATCC 56775 / NRRL 5862 / SRRC 143 / SU-1</strain>
    </source>
</reference>
<feature type="region of interest" description="Disordered" evidence="1">
    <location>
        <begin position="341"/>
        <end position="384"/>
    </location>
</feature>
<comment type="caution">
    <text evidence="2">The sequence shown here is derived from an EMBL/GenBank/DDBJ whole genome shotgun (WGS) entry which is preliminary data.</text>
</comment>
<organism evidence="2 3">
    <name type="scientific">Aspergillus parasiticus (strain ATCC 56775 / NRRL 5862 / SRRC 143 / SU-1)</name>
    <dbReference type="NCBI Taxonomy" id="1403190"/>
    <lineage>
        <taxon>Eukaryota</taxon>
        <taxon>Fungi</taxon>
        <taxon>Dikarya</taxon>
        <taxon>Ascomycota</taxon>
        <taxon>Pezizomycotina</taxon>
        <taxon>Eurotiomycetes</taxon>
        <taxon>Eurotiomycetidae</taxon>
        <taxon>Eurotiales</taxon>
        <taxon>Aspergillaceae</taxon>
        <taxon>Aspergillus</taxon>
        <taxon>Aspergillus subgen. Circumdati</taxon>
    </lineage>
</organism>
<evidence type="ECO:0000313" key="2">
    <source>
        <dbReference type="EMBL" id="KJK67790.1"/>
    </source>
</evidence>
<evidence type="ECO:0000256" key="1">
    <source>
        <dbReference type="SAM" id="MobiDB-lite"/>
    </source>
</evidence>
<feature type="region of interest" description="Disordered" evidence="1">
    <location>
        <begin position="491"/>
        <end position="520"/>
    </location>
</feature>